<gene>
    <name evidence="2" type="ORF">J5U46_09415</name>
</gene>
<comment type="caution">
    <text evidence="2">The sequence shown here is derived from an EMBL/GenBank/DDBJ whole genome shotgun (WGS) entry which is preliminary data.</text>
</comment>
<dbReference type="RefSeq" id="WP_208576918.1">
    <property type="nucleotide sequence ID" value="NZ_JAGFVQ010000013.1"/>
</dbReference>
<evidence type="ECO:0000259" key="1">
    <source>
        <dbReference type="SMART" id="SM00490"/>
    </source>
</evidence>
<evidence type="ECO:0000313" key="2">
    <source>
        <dbReference type="EMBL" id="MBO4140359.1"/>
    </source>
</evidence>
<protein>
    <recommendedName>
        <fullName evidence="1">Helicase C-terminal domain-containing protein</fullName>
    </recommendedName>
</protein>
<name>A0AAW4JG37_9ACTN</name>
<dbReference type="SMART" id="SM00490">
    <property type="entry name" value="HELICc"/>
    <property type="match status" value="1"/>
</dbReference>
<dbReference type="InterPro" id="IPR027417">
    <property type="entry name" value="P-loop_NTPase"/>
</dbReference>
<organism evidence="2 3">
    <name type="scientific">Micromonospora tulbaghiae</name>
    <dbReference type="NCBI Taxonomy" id="479978"/>
    <lineage>
        <taxon>Bacteria</taxon>
        <taxon>Bacillati</taxon>
        <taxon>Actinomycetota</taxon>
        <taxon>Actinomycetes</taxon>
        <taxon>Micromonosporales</taxon>
        <taxon>Micromonosporaceae</taxon>
        <taxon>Micromonospora</taxon>
    </lineage>
</organism>
<dbReference type="SUPFAM" id="SSF52540">
    <property type="entry name" value="P-loop containing nucleoside triphosphate hydrolases"/>
    <property type="match status" value="2"/>
</dbReference>
<dbReference type="Pfam" id="PF00271">
    <property type="entry name" value="Helicase_C"/>
    <property type="match status" value="1"/>
</dbReference>
<dbReference type="InterPro" id="IPR001650">
    <property type="entry name" value="Helicase_C-like"/>
</dbReference>
<accession>A0AAW4JG37</accession>
<sequence>MNRYDAGPVMAGLKDFQRATVAHVIDRYFGTDPTRRFLVADETGLGKSVVARGVIAQTLQRLQDDDSVDRVDVIYVCSNQDVARQNIARLRVTPDETVTLSSRLTLLAKHAHQLNAATTTAGKPINLVAFTPGTSFDQGWRTGTAEERALLFLILEQASSWDGWRIRAAQRALQATIGKPERFKWHCDRLREQLGGKLDRTITREFLRRARRRGLLGEFDALLDDIGRRPALPDALRETARTLTGALRTTLATAGVEALEPDLIILDEFQRFRELLNPEGGEGAELARHLFDYRAARVLLLSATPYKPFTFAEEATAGEDHYRDFRQVLRFLTDDESWHADVTKAFEAYRDALVRGEPCGDLRDCLRDLLLRVMCRTERPALVQDGMLREHITVAANLQAHDVRSYVAMRKIATVVGAPMTVEYWKSAPYFLNFLDGYQLGDKVRAALDRQPHPEVSALLASAQLLDAEAINQREPVDLGNARLRQLAADTVDQGWWRLLWLPPSMPYHALGEPFATAARDGITKRLLFSSWNATPTAVAGLLSYDAERRLGATGEGHRHLDYRMEHGRPAAMSVLALFWPHPGLAALCDPLALARQRPDETAPLDVAEREVRERLCARASADTAATEASPAEPWELVFRWPGADPDLDDAAAALGTSADEDGTATGLDRHVARARELASDARYPTTERLDGLLGSVAEIGLHGPGNIAWRALSRLIHPDDAVTPAGHWRAAAILANGLRSLFNRPESAQLIDRLSMGPVYWQAVLRYCAAGGLQAVLDEHLHTLRSGAADTRLDDEELRRLADEARQAIASRPSTYEAFNPHHADERIKLPGRFALRYGGRGEERSQVNRKETVRRAFNSPFWPFVVATTSAGQEGIDFHQWCSAVVHWNTPANPVDFEQREGRVHRFGGHAVRRNIAAAHRAQALRSPEPDVWKALYDAARAESGELGDFAPYWVFTGPAKIERHVLPYPLSRDQAKLDRLKSDLVMYRLAFGQPRQEDLLNLLRRRETGAAGVPDILDLRPALEGKRQ</sequence>
<feature type="domain" description="Helicase C-terminal" evidence="1">
    <location>
        <begin position="823"/>
        <end position="910"/>
    </location>
</feature>
<dbReference type="AlphaFoldDB" id="A0AAW4JG37"/>
<dbReference type="Gene3D" id="3.40.50.300">
    <property type="entry name" value="P-loop containing nucleotide triphosphate hydrolases"/>
    <property type="match status" value="2"/>
</dbReference>
<dbReference type="EMBL" id="JAGFVQ010000013">
    <property type="protein sequence ID" value="MBO4140359.1"/>
    <property type="molecule type" value="Genomic_DNA"/>
</dbReference>
<proteinExistence type="predicted"/>
<reference evidence="2" key="1">
    <citation type="submission" date="2021-03" db="EMBL/GenBank/DDBJ databases">
        <title>X isolated from Micromonospora tulbaghiae.</title>
        <authorList>
            <person name="Stennett H.L."/>
        </authorList>
    </citation>
    <scope>NUCLEOTIDE SEQUENCE</scope>
    <source>
        <strain evidence="2">28M1-20</strain>
    </source>
</reference>
<evidence type="ECO:0000313" key="3">
    <source>
        <dbReference type="Proteomes" id="UP000669887"/>
    </source>
</evidence>
<dbReference type="Proteomes" id="UP000669887">
    <property type="component" value="Unassembled WGS sequence"/>
</dbReference>